<evidence type="ECO:0000256" key="1">
    <source>
        <dbReference type="SAM" id="Phobius"/>
    </source>
</evidence>
<protein>
    <submittedName>
        <fullName evidence="2">Uncharacterized protein</fullName>
    </submittedName>
</protein>
<name>A0A250IVM0_9BACT</name>
<keyword evidence="1" id="KW-1133">Transmembrane helix</keyword>
<sequence length="310" mass="33343">MPSQLQGLDSNMKGRLRTGLAVLGTLLLPLPLLGLCALMLMKTLQETSRVQEPVVIPMLHPVEREGTLTYGRECQNDSDCDPRLRCFFSMVLQSSYCTDSRCMTDKECPEGFSCQTYTADDERALLKACSRVGDRKEGEECEVLTVESDSGCERGLLCQGWCGRPCTPGSPATCPEGFFCHASREGAVCQPTCEGRACPDGQRCIDVGGKRSVCAQVHGTDCQAVACGPGQDCSARTYPWAPGEVWMQCSQTCELEGKPPCPEGTACAVHRCRPVCSPDGGAPCAERFECTSHPNQPAVCAPDVADQSPP</sequence>
<dbReference type="EMBL" id="CP022098">
    <property type="protein sequence ID" value="ATB35282.1"/>
    <property type="molecule type" value="Genomic_DNA"/>
</dbReference>
<proteinExistence type="predicted"/>
<feature type="transmembrane region" description="Helical" evidence="1">
    <location>
        <begin position="20"/>
        <end position="41"/>
    </location>
</feature>
<keyword evidence="1" id="KW-0812">Transmembrane</keyword>
<dbReference type="KEGG" id="cfus:CYFUS_000694"/>
<reference evidence="2 3" key="1">
    <citation type="submission" date="2017-06" db="EMBL/GenBank/DDBJ databases">
        <title>Sequencing and comparative analysis of myxobacterial genomes.</title>
        <authorList>
            <person name="Rupp O."/>
            <person name="Goesmann A."/>
            <person name="Sogaard-Andersen L."/>
        </authorList>
    </citation>
    <scope>NUCLEOTIDE SEQUENCE [LARGE SCALE GENOMIC DNA]</scope>
    <source>
        <strain evidence="2 3">DSM 52655</strain>
    </source>
</reference>
<evidence type="ECO:0000313" key="3">
    <source>
        <dbReference type="Proteomes" id="UP000217257"/>
    </source>
</evidence>
<accession>A0A250IVM0</accession>
<evidence type="ECO:0000313" key="2">
    <source>
        <dbReference type="EMBL" id="ATB35282.1"/>
    </source>
</evidence>
<gene>
    <name evidence="2" type="ORF">CYFUS_000694</name>
</gene>
<dbReference type="Proteomes" id="UP000217257">
    <property type="component" value="Chromosome"/>
</dbReference>
<keyword evidence="1" id="KW-0472">Membrane</keyword>
<dbReference type="AlphaFoldDB" id="A0A250IVM0"/>
<organism evidence="2 3">
    <name type="scientific">Cystobacter fuscus</name>
    <dbReference type="NCBI Taxonomy" id="43"/>
    <lineage>
        <taxon>Bacteria</taxon>
        <taxon>Pseudomonadati</taxon>
        <taxon>Myxococcota</taxon>
        <taxon>Myxococcia</taxon>
        <taxon>Myxococcales</taxon>
        <taxon>Cystobacterineae</taxon>
        <taxon>Archangiaceae</taxon>
        <taxon>Cystobacter</taxon>
    </lineage>
</organism>